<dbReference type="RefSeq" id="WP_171112635.1">
    <property type="nucleotide sequence ID" value="NZ_CP053097.1"/>
</dbReference>
<dbReference type="FunFam" id="3.40.1390.30:FF:000001">
    <property type="entry name" value="GTP cyclohydrolase 1 type 2"/>
    <property type="match status" value="1"/>
</dbReference>
<sequence>MRIKHLIDNLSHDIDLSLKESWDPVGFSIPLAGKKNLKNVLICHDITSNALKVALKNQCNLIISHHPFIFYQKLKDFKIYPYKKKLYNLLKKHKINTYSFHTAFDKTNFFTVRGILKLLDLDDKNYIQLNNSFALKINFNKTFLELINLLKDKAKIKHIQTNIKKENLDKKIANFVLFPGSGSVEDINNLKNEADLIITSDAKWSDFINYDEMKINVINVSHNLEKGFIYTMVELLEKYLDESQIFSIFEEDKFYNI</sequence>
<evidence type="ECO:0000256" key="2">
    <source>
        <dbReference type="ARBA" id="ARBA00022112"/>
    </source>
</evidence>
<feature type="binding site" evidence="4">
    <location>
        <position position="225"/>
    </location>
    <ligand>
        <name>a divalent metal cation</name>
        <dbReference type="ChEBI" id="CHEBI:60240"/>
        <label>1</label>
    </ligand>
</feature>
<evidence type="ECO:0000256" key="3">
    <source>
        <dbReference type="ARBA" id="ARBA00022723"/>
    </source>
</evidence>
<dbReference type="KEGG" id="mmio:HLA92_00940"/>
<dbReference type="Gene3D" id="3.40.1390.30">
    <property type="entry name" value="NIF3 (NGG1p interacting factor 3)-like"/>
    <property type="match status" value="1"/>
</dbReference>
<dbReference type="SUPFAM" id="SSF102705">
    <property type="entry name" value="NIF3 (NGG1p interacting factor 3)-like"/>
    <property type="match status" value="1"/>
</dbReference>
<dbReference type="GO" id="GO:0005737">
    <property type="term" value="C:cytoplasm"/>
    <property type="evidence" value="ECO:0007669"/>
    <property type="project" value="TreeGrafter"/>
</dbReference>
<feature type="binding site" evidence="4">
    <location>
        <position position="66"/>
    </location>
    <ligand>
        <name>a divalent metal cation</name>
        <dbReference type="ChEBI" id="CHEBI:60240"/>
        <label>1</label>
    </ligand>
</feature>
<reference evidence="5 6" key="1">
    <citation type="submission" date="2020-05" db="EMBL/GenBank/DDBJ databases">
        <title>Novel Mycoplasma species detected in Mirounga angustirostris (northern elephant seal) from the USA.</title>
        <authorList>
            <person name="Volokhov D.V."/>
        </authorList>
    </citation>
    <scope>NUCLEOTIDE SEQUENCE [LARGE SCALE GENOMIC DNA]</scope>
    <source>
        <strain evidence="5 6">Mirounga ES2806-NAS</strain>
    </source>
</reference>
<dbReference type="Proteomes" id="UP000502118">
    <property type="component" value="Chromosome"/>
</dbReference>
<evidence type="ECO:0000256" key="1">
    <source>
        <dbReference type="ARBA" id="ARBA00006964"/>
    </source>
</evidence>
<feature type="binding site" evidence="4">
    <location>
        <position position="105"/>
    </location>
    <ligand>
        <name>a divalent metal cation</name>
        <dbReference type="ChEBI" id="CHEBI:60240"/>
        <label>1</label>
    </ligand>
</feature>
<name>A0A6M4JHV6_9MOLU</name>
<dbReference type="PANTHER" id="PTHR13799:SF14">
    <property type="entry name" value="GTP CYCLOHYDROLASE 1 TYPE 2 HOMOLOG"/>
    <property type="match status" value="1"/>
</dbReference>
<protein>
    <recommendedName>
        <fullName evidence="2">GTP cyclohydrolase 1 type 2 homolog</fullName>
    </recommendedName>
</protein>
<organism evidence="5 6">
    <name type="scientific">Mycoplasma miroungirhinis</name>
    <dbReference type="NCBI Taxonomy" id="754516"/>
    <lineage>
        <taxon>Bacteria</taxon>
        <taxon>Bacillati</taxon>
        <taxon>Mycoplasmatota</taxon>
        <taxon>Mollicutes</taxon>
        <taxon>Mycoplasmataceae</taxon>
        <taxon>Mycoplasma</taxon>
    </lineage>
</organism>
<feature type="binding site" evidence="4">
    <location>
        <position position="222"/>
    </location>
    <ligand>
        <name>a divalent metal cation</name>
        <dbReference type="ChEBI" id="CHEBI:60240"/>
        <label>1</label>
    </ligand>
</feature>
<dbReference type="InterPro" id="IPR002678">
    <property type="entry name" value="DUF34/NIF3"/>
</dbReference>
<evidence type="ECO:0000313" key="5">
    <source>
        <dbReference type="EMBL" id="QJR44011.1"/>
    </source>
</evidence>
<feature type="binding site" evidence="4">
    <location>
        <position position="65"/>
    </location>
    <ligand>
        <name>a divalent metal cation</name>
        <dbReference type="ChEBI" id="CHEBI:60240"/>
        <label>1</label>
    </ligand>
</feature>
<evidence type="ECO:0000256" key="4">
    <source>
        <dbReference type="PIRSR" id="PIRSR602678-1"/>
    </source>
</evidence>
<comment type="similarity">
    <text evidence="1">Belongs to the GTP cyclohydrolase I type 2/NIF3 family.</text>
</comment>
<gene>
    <name evidence="5" type="ORF">HLA92_00940</name>
</gene>
<dbReference type="PANTHER" id="PTHR13799">
    <property type="entry name" value="NGG1 INTERACTING FACTOR 3"/>
    <property type="match status" value="1"/>
</dbReference>
<dbReference type="EMBL" id="CP053097">
    <property type="protein sequence ID" value="QJR44011.1"/>
    <property type="molecule type" value="Genomic_DNA"/>
</dbReference>
<keyword evidence="3 4" id="KW-0479">Metal-binding</keyword>
<accession>A0A6M4JHV6</accession>
<keyword evidence="6" id="KW-1185">Reference proteome</keyword>
<evidence type="ECO:0000313" key="6">
    <source>
        <dbReference type="Proteomes" id="UP000502118"/>
    </source>
</evidence>
<dbReference type="AlphaFoldDB" id="A0A6M4JHV6"/>
<proteinExistence type="inferred from homology"/>
<dbReference type="Pfam" id="PF01784">
    <property type="entry name" value="DUF34_NIF3"/>
    <property type="match status" value="1"/>
</dbReference>
<dbReference type="InterPro" id="IPR036069">
    <property type="entry name" value="DUF34/NIF3_sf"/>
</dbReference>
<dbReference type="GO" id="GO:0046872">
    <property type="term" value="F:metal ion binding"/>
    <property type="evidence" value="ECO:0007669"/>
    <property type="project" value="UniProtKB-KW"/>
</dbReference>